<keyword evidence="8" id="KW-1185">Reference proteome</keyword>
<name>A0A0L0FL90_9EUKA</name>
<evidence type="ECO:0000256" key="2">
    <source>
        <dbReference type="ARBA" id="ARBA00022598"/>
    </source>
</evidence>
<keyword evidence="4" id="KW-0067">ATP-binding</keyword>
<dbReference type="InterPro" id="IPR000873">
    <property type="entry name" value="AMP-dep_synth/lig_dom"/>
</dbReference>
<proteinExistence type="inferred from homology"/>
<dbReference type="InterPro" id="IPR042099">
    <property type="entry name" value="ANL_N_sf"/>
</dbReference>
<organism evidence="7 8">
    <name type="scientific">Sphaeroforma arctica JP610</name>
    <dbReference type="NCBI Taxonomy" id="667725"/>
    <lineage>
        <taxon>Eukaryota</taxon>
        <taxon>Ichthyosporea</taxon>
        <taxon>Ichthyophonida</taxon>
        <taxon>Sphaeroforma</taxon>
    </lineage>
</organism>
<dbReference type="GO" id="GO:0005783">
    <property type="term" value="C:endoplasmic reticulum"/>
    <property type="evidence" value="ECO:0007669"/>
    <property type="project" value="TreeGrafter"/>
</dbReference>
<evidence type="ECO:0000259" key="6">
    <source>
        <dbReference type="Pfam" id="PF00501"/>
    </source>
</evidence>
<dbReference type="RefSeq" id="XP_014150680.1">
    <property type="nucleotide sequence ID" value="XM_014295205.1"/>
</dbReference>
<evidence type="ECO:0000256" key="3">
    <source>
        <dbReference type="ARBA" id="ARBA00022741"/>
    </source>
</evidence>
<dbReference type="InterPro" id="IPR020845">
    <property type="entry name" value="AMP-binding_CS"/>
</dbReference>
<dbReference type="Proteomes" id="UP000054560">
    <property type="component" value="Unassembled WGS sequence"/>
</dbReference>
<dbReference type="Gene3D" id="3.40.50.12780">
    <property type="entry name" value="N-terminal domain of ligase-like"/>
    <property type="match status" value="1"/>
</dbReference>
<dbReference type="AlphaFoldDB" id="A0A0L0FL90"/>
<dbReference type="PROSITE" id="PS00455">
    <property type="entry name" value="AMP_BINDING"/>
    <property type="match status" value="1"/>
</dbReference>
<reference evidence="7 8" key="1">
    <citation type="submission" date="2011-02" db="EMBL/GenBank/DDBJ databases">
        <title>The Genome Sequence of Sphaeroforma arctica JP610.</title>
        <authorList>
            <consortium name="The Broad Institute Genome Sequencing Platform"/>
            <person name="Russ C."/>
            <person name="Cuomo C."/>
            <person name="Young S.K."/>
            <person name="Zeng Q."/>
            <person name="Gargeya S."/>
            <person name="Alvarado L."/>
            <person name="Berlin A."/>
            <person name="Chapman S.B."/>
            <person name="Chen Z."/>
            <person name="Freedman E."/>
            <person name="Gellesch M."/>
            <person name="Goldberg J."/>
            <person name="Griggs A."/>
            <person name="Gujja S."/>
            <person name="Heilman E."/>
            <person name="Heiman D."/>
            <person name="Howarth C."/>
            <person name="Mehta T."/>
            <person name="Neiman D."/>
            <person name="Pearson M."/>
            <person name="Roberts A."/>
            <person name="Saif S."/>
            <person name="Shea T."/>
            <person name="Shenoy N."/>
            <person name="Sisk P."/>
            <person name="Stolte C."/>
            <person name="Sykes S."/>
            <person name="White J."/>
            <person name="Yandava C."/>
            <person name="Burger G."/>
            <person name="Gray M.W."/>
            <person name="Holland P.W.H."/>
            <person name="King N."/>
            <person name="Lang F.B.F."/>
            <person name="Roger A.J."/>
            <person name="Ruiz-Trillo I."/>
            <person name="Haas B."/>
            <person name="Nusbaum C."/>
            <person name="Birren B."/>
        </authorList>
    </citation>
    <scope>NUCLEOTIDE SEQUENCE [LARGE SCALE GENOMIC DNA]</scope>
    <source>
        <strain evidence="7 8">JP610</strain>
    </source>
</reference>
<dbReference type="OrthoDB" id="1700726at2759"/>
<feature type="domain" description="AMP-dependent synthetase/ligase" evidence="6">
    <location>
        <begin position="80"/>
        <end position="496"/>
    </location>
</feature>
<dbReference type="STRING" id="667725.A0A0L0FL90"/>
<evidence type="ECO:0000256" key="4">
    <source>
        <dbReference type="ARBA" id="ARBA00022840"/>
    </source>
</evidence>
<dbReference type="PANTHER" id="PTHR43272:SF83">
    <property type="entry name" value="ACYL-COA SYNTHETASE LONG-CHAIN, ISOFORM J"/>
    <property type="match status" value="1"/>
</dbReference>
<keyword evidence="3" id="KW-0547">Nucleotide-binding</keyword>
<accession>A0A0L0FL90</accession>
<dbReference type="PANTHER" id="PTHR43272">
    <property type="entry name" value="LONG-CHAIN-FATTY-ACID--COA LIGASE"/>
    <property type="match status" value="1"/>
</dbReference>
<evidence type="ECO:0000256" key="5">
    <source>
        <dbReference type="ARBA" id="ARBA00036813"/>
    </source>
</evidence>
<dbReference type="GO" id="GO:0016020">
    <property type="term" value="C:membrane"/>
    <property type="evidence" value="ECO:0007669"/>
    <property type="project" value="TreeGrafter"/>
</dbReference>
<dbReference type="GO" id="GO:0005524">
    <property type="term" value="F:ATP binding"/>
    <property type="evidence" value="ECO:0007669"/>
    <property type="project" value="UniProtKB-KW"/>
</dbReference>
<dbReference type="SUPFAM" id="SSF56801">
    <property type="entry name" value="Acetyl-CoA synthetase-like"/>
    <property type="match status" value="1"/>
</dbReference>
<dbReference type="GeneID" id="25911242"/>
<evidence type="ECO:0000313" key="7">
    <source>
        <dbReference type="EMBL" id="KNC76778.1"/>
    </source>
</evidence>
<dbReference type="Pfam" id="PF00501">
    <property type="entry name" value="AMP-binding"/>
    <property type="match status" value="1"/>
</dbReference>
<sequence length="674" mass="73482">MAYGGEFGVAVNEGPGWMQFRHTKAKEQLFTPENQKIPATMSASWNACAKKYSEQKCLGTRQLVSSETIKDPNTGKEMVKCTYGTYRWMTYNRTNERIQAFAKGLISMGAKPKENVCIFMNTMADWQVASQACFQSGIVLGTIYATLGDEALAYGFNQTESSTVITEGALLPAIVKIAKDCPHLKNIVYNGEKPNDVEIPEGITLQAFEDVIKTGKASDVTFVEPKPEDIAVIMYTSGSTGLPKGVMLTHHNMVSACIGFKEALPDVVPGEDCFIGFLPLAHIFALCAENFLLNSGCMIGYGGALTLTDNSPKIKAGTKGDISELRPTYLAAVPTIMDRIRQAVTGKVAAGSPLVQKLFNKAFESKKAAFKKGKGTPIWDAIVFNKIKAVLGGRVKEIFSGGAPLAADSQLFINVVFGVPVCQGYGLTETCSSGTIASDKDRDSFGKVGGPLAVVDVKLKDWEEGNYKVADKDDKAIGMPRGEILLSGPCIASGYYKMPEKTAEEFIRDESGQMWFHTGDIGQIHKNGNLQIIDRKKDLVKLQQGEYVSLGKVESMLKAANYIDNMMVYADPFHSYCIAIVTVLPPGIVAFSEKSGIQKEWAELVKDPKVVAEVLASLQKEAKGNKLAKFETPQKLFIEADPWLPESGLVTASLKLQRNNLKKHYEADIAKMLE</sequence>
<evidence type="ECO:0000256" key="1">
    <source>
        <dbReference type="ARBA" id="ARBA00006432"/>
    </source>
</evidence>
<dbReference type="GO" id="GO:0004467">
    <property type="term" value="F:long-chain fatty acid-CoA ligase activity"/>
    <property type="evidence" value="ECO:0007669"/>
    <property type="project" value="UniProtKB-EC"/>
</dbReference>
<dbReference type="EMBL" id="KQ242966">
    <property type="protein sequence ID" value="KNC76778.1"/>
    <property type="molecule type" value="Genomic_DNA"/>
</dbReference>
<evidence type="ECO:0000313" key="8">
    <source>
        <dbReference type="Proteomes" id="UP000054560"/>
    </source>
</evidence>
<protein>
    <recommendedName>
        <fullName evidence="6">AMP-dependent synthetase/ligase domain-containing protein</fullName>
    </recommendedName>
</protein>
<comment type="similarity">
    <text evidence="1">Belongs to the ATP-dependent AMP-binding enzyme family.</text>
</comment>
<gene>
    <name evidence="7" type="ORF">SARC_10738</name>
</gene>
<dbReference type="eggNOG" id="KOG1180">
    <property type="taxonomic scope" value="Eukaryota"/>
</dbReference>
<comment type="catalytic activity">
    <reaction evidence="5">
        <text>a long-chain fatty acid + ATP + CoA = a long-chain fatty acyl-CoA + AMP + diphosphate</text>
        <dbReference type="Rhea" id="RHEA:15421"/>
        <dbReference type="ChEBI" id="CHEBI:30616"/>
        <dbReference type="ChEBI" id="CHEBI:33019"/>
        <dbReference type="ChEBI" id="CHEBI:57287"/>
        <dbReference type="ChEBI" id="CHEBI:57560"/>
        <dbReference type="ChEBI" id="CHEBI:83139"/>
        <dbReference type="ChEBI" id="CHEBI:456215"/>
        <dbReference type="EC" id="6.2.1.3"/>
    </reaction>
</comment>
<keyword evidence="2" id="KW-0436">Ligase</keyword>